<accession>A0AAV9AST2</accession>
<proteinExistence type="predicted"/>
<dbReference type="Proteomes" id="UP001179952">
    <property type="component" value="Unassembled WGS sequence"/>
</dbReference>
<sequence>MEAELAPDSRVSDQALQSGGGGAQQTSQPTFVPSSEPYPNSLTLSNEVMDDQSSLENQLVVGDTPGSPLTFPFGDSWPDPCIEFAFKTLTGAAPVLEDVSVIEDFFNQHVGLAQVPGSSNSHVHINSDNGSQKANVYQVEVQMQGQQSISTAIHSGGKSNKKKY</sequence>
<dbReference type="PANTHER" id="PTHR34067:SF20">
    <property type="entry name" value="OS08G0206700 PROTEIN"/>
    <property type="match status" value="1"/>
</dbReference>
<dbReference type="InterPro" id="IPR038945">
    <property type="entry name" value="MBD13-like"/>
</dbReference>
<evidence type="ECO:0000313" key="2">
    <source>
        <dbReference type="EMBL" id="KAK1267237.1"/>
    </source>
</evidence>
<dbReference type="AlphaFoldDB" id="A0AAV9AST2"/>
<name>A0AAV9AST2_ACOGR</name>
<gene>
    <name evidence="2" type="ORF">QJS04_geneDACA000481</name>
</gene>
<evidence type="ECO:0000256" key="1">
    <source>
        <dbReference type="SAM" id="MobiDB-lite"/>
    </source>
</evidence>
<reference evidence="2" key="2">
    <citation type="submission" date="2023-06" db="EMBL/GenBank/DDBJ databases">
        <authorList>
            <person name="Ma L."/>
            <person name="Liu K.-W."/>
            <person name="Li Z."/>
            <person name="Hsiao Y.-Y."/>
            <person name="Qi Y."/>
            <person name="Fu T."/>
            <person name="Tang G."/>
            <person name="Zhang D."/>
            <person name="Sun W.-H."/>
            <person name="Liu D.-K."/>
            <person name="Li Y."/>
            <person name="Chen G.-Z."/>
            <person name="Liu X.-D."/>
            <person name="Liao X.-Y."/>
            <person name="Jiang Y.-T."/>
            <person name="Yu X."/>
            <person name="Hao Y."/>
            <person name="Huang J."/>
            <person name="Zhao X.-W."/>
            <person name="Ke S."/>
            <person name="Chen Y.-Y."/>
            <person name="Wu W.-L."/>
            <person name="Hsu J.-L."/>
            <person name="Lin Y.-F."/>
            <person name="Huang M.-D."/>
            <person name="Li C.-Y."/>
            <person name="Huang L."/>
            <person name="Wang Z.-W."/>
            <person name="Zhao X."/>
            <person name="Zhong W.-Y."/>
            <person name="Peng D.-H."/>
            <person name="Ahmad S."/>
            <person name="Lan S."/>
            <person name="Zhang J.-S."/>
            <person name="Tsai W.-C."/>
            <person name="Van De Peer Y."/>
            <person name="Liu Z.-J."/>
        </authorList>
    </citation>
    <scope>NUCLEOTIDE SEQUENCE</scope>
    <source>
        <strain evidence="2">SCP</strain>
        <tissue evidence="2">Leaves</tissue>
    </source>
</reference>
<protein>
    <submittedName>
        <fullName evidence="2">Uncharacterized protein</fullName>
    </submittedName>
</protein>
<dbReference type="EMBL" id="JAUJYN010000007">
    <property type="protein sequence ID" value="KAK1267237.1"/>
    <property type="molecule type" value="Genomic_DNA"/>
</dbReference>
<reference evidence="2" key="1">
    <citation type="journal article" date="2023" name="Nat. Commun.">
        <title>Diploid and tetraploid genomes of Acorus and the evolution of monocots.</title>
        <authorList>
            <person name="Ma L."/>
            <person name="Liu K.W."/>
            <person name="Li Z."/>
            <person name="Hsiao Y.Y."/>
            <person name="Qi Y."/>
            <person name="Fu T."/>
            <person name="Tang G.D."/>
            <person name="Zhang D."/>
            <person name="Sun W.H."/>
            <person name="Liu D.K."/>
            <person name="Li Y."/>
            <person name="Chen G.Z."/>
            <person name="Liu X.D."/>
            <person name="Liao X.Y."/>
            <person name="Jiang Y.T."/>
            <person name="Yu X."/>
            <person name="Hao Y."/>
            <person name="Huang J."/>
            <person name="Zhao X.W."/>
            <person name="Ke S."/>
            <person name="Chen Y.Y."/>
            <person name="Wu W.L."/>
            <person name="Hsu J.L."/>
            <person name="Lin Y.F."/>
            <person name="Huang M.D."/>
            <person name="Li C.Y."/>
            <person name="Huang L."/>
            <person name="Wang Z.W."/>
            <person name="Zhao X."/>
            <person name="Zhong W.Y."/>
            <person name="Peng D.H."/>
            <person name="Ahmad S."/>
            <person name="Lan S."/>
            <person name="Zhang J.S."/>
            <person name="Tsai W.C."/>
            <person name="Van de Peer Y."/>
            <person name="Liu Z.J."/>
        </authorList>
    </citation>
    <scope>NUCLEOTIDE SEQUENCE</scope>
    <source>
        <strain evidence="2">SCP</strain>
    </source>
</reference>
<comment type="caution">
    <text evidence="2">The sequence shown here is derived from an EMBL/GenBank/DDBJ whole genome shotgun (WGS) entry which is preliminary data.</text>
</comment>
<organism evidence="2 3">
    <name type="scientific">Acorus gramineus</name>
    <name type="common">Dwarf sweet flag</name>
    <dbReference type="NCBI Taxonomy" id="55184"/>
    <lineage>
        <taxon>Eukaryota</taxon>
        <taxon>Viridiplantae</taxon>
        <taxon>Streptophyta</taxon>
        <taxon>Embryophyta</taxon>
        <taxon>Tracheophyta</taxon>
        <taxon>Spermatophyta</taxon>
        <taxon>Magnoliopsida</taxon>
        <taxon>Liliopsida</taxon>
        <taxon>Acoraceae</taxon>
        <taxon>Acorus</taxon>
    </lineage>
</organism>
<feature type="compositionally biased region" description="Polar residues" evidence="1">
    <location>
        <begin position="29"/>
        <end position="57"/>
    </location>
</feature>
<keyword evidence="3" id="KW-1185">Reference proteome</keyword>
<feature type="region of interest" description="Disordered" evidence="1">
    <location>
        <begin position="1"/>
        <end position="66"/>
    </location>
</feature>
<dbReference type="PANTHER" id="PTHR34067">
    <property type="entry name" value="OS04G0193200 PROTEIN"/>
    <property type="match status" value="1"/>
</dbReference>
<evidence type="ECO:0000313" key="3">
    <source>
        <dbReference type="Proteomes" id="UP001179952"/>
    </source>
</evidence>